<dbReference type="EMBL" id="JBEHCU010008795">
    <property type="protein sequence ID" value="KAL1381117.1"/>
    <property type="molecule type" value="Genomic_DNA"/>
</dbReference>
<evidence type="ECO:0000256" key="6">
    <source>
        <dbReference type="ARBA" id="ARBA00023136"/>
    </source>
</evidence>
<dbReference type="InterPro" id="IPR007577">
    <property type="entry name" value="GlycoTrfase_DXD_sugar-bd_CS"/>
</dbReference>
<comment type="similarity">
    <text evidence="2">Belongs to the glycosyltransferase 32 family.</text>
</comment>
<gene>
    <name evidence="9" type="ORF">pipiens_003472</name>
</gene>
<feature type="domain" description="Alpha 1,4-glycosyltransferase" evidence="8">
    <location>
        <begin position="238"/>
        <end position="366"/>
    </location>
</feature>
<keyword evidence="4" id="KW-0808">Transferase</keyword>
<organism evidence="9 10">
    <name type="scientific">Culex pipiens pipiens</name>
    <name type="common">Northern house mosquito</name>
    <dbReference type="NCBI Taxonomy" id="38569"/>
    <lineage>
        <taxon>Eukaryota</taxon>
        <taxon>Metazoa</taxon>
        <taxon>Ecdysozoa</taxon>
        <taxon>Arthropoda</taxon>
        <taxon>Hexapoda</taxon>
        <taxon>Insecta</taxon>
        <taxon>Pterygota</taxon>
        <taxon>Neoptera</taxon>
        <taxon>Endopterygota</taxon>
        <taxon>Diptera</taxon>
        <taxon>Nematocera</taxon>
        <taxon>Culicoidea</taxon>
        <taxon>Culicidae</taxon>
        <taxon>Culicinae</taxon>
        <taxon>Culicini</taxon>
        <taxon>Culex</taxon>
        <taxon>Culex</taxon>
    </lineage>
</organism>
<keyword evidence="3" id="KW-0328">Glycosyltransferase</keyword>
<accession>A0ABD1CXG6</accession>
<keyword evidence="6 7" id="KW-0472">Membrane</keyword>
<keyword evidence="10" id="KW-1185">Reference proteome</keyword>
<keyword evidence="7" id="KW-0812">Transmembrane</keyword>
<evidence type="ECO:0000256" key="5">
    <source>
        <dbReference type="ARBA" id="ARBA00023034"/>
    </source>
</evidence>
<protein>
    <recommendedName>
        <fullName evidence="8">Alpha 1,4-glycosyltransferase domain-containing protein</fullName>
    </recommendedName>
</protein>
<evidence type="ECO:0000256" key="7">
    <source>
        <dbReference type="SAM" id="Phobius"/>
    </source>
</evidence>
<reference evidence="9 10" key="1">
    <citation type="submission" date="2024-05" db="EMBL/GenBank/DDBJ databases">
        <title>Culex pipiens pipiens assembly and annotation.</title>
        <authorList>
            <person name="Alout H."/>
            <person name="Durand T."/>
        </authorList>
    </citation>
    <scope>NUCLEOTIDE SEQUENCE [LARGE SCALE GENOMIC DNA]</scope>
    <source>
        <strain evidence="9">HA-2024</strain>
        <tissue evidence="9">Whole body</tissue>
    </source>
</reference>
<keyword evidence="5" id="KW-0333">Golgi apparatus</keyword>
<keyword evidence="7" id="KW-1133">Transmembrane helix</keyword>
<dbReference type="GO" id="GO:0016758">
    <property type="term" value="F:hexosyltransferase activity"/>
    <property type="evidence" value="ECO:0007669"/>
    <property type="project" value="UniProtKB-ARBA"/>
</dbReference>
<evidence type="ECO:0000313" key="10">
    <source>
        <dbReference type="Proteomes" id="UP001562425"/>
    </source>
</evidence>
<proteinExistence type="inferred from homology"/>
<dbReference type="SUPFAM" id="SSF53448">
    <property type="entry name" value="Nucleotide-diphospho-sugar transferases"/>
    <property type="match status" value="1"/>
</dbReference>
<dbReference type="AlphaFoldDB" id="A0ABD1CXG6"/>
<dbReference type="InterPro" id="IPR029044">
    <property type="entry name" value="Nucleotide-diphossugar_trans"/>
</dbReference>
<evidence type="ECO:0000313" key="9">
    <source>
        <dbReference type="EMBL" id="KAL1381117.1"/>
    </source>
</evidence>
<dbReference type="InterPro" id="IPR007652">
    <property type="entry name" value="A1-4-GlycosylTfrase_dom"/>
</dbReference>
<dbReference type="Gene3D" id="3.90.550.20">
    <property type="match status" value="1"/>
</dbReference>
<evidence type="ECO:0000256" key="2">
    <source>
        <dbReference type="ARBA" id="ARBA00009003"/>
    </source>
</evidence>
<dbReference type="InterPro" id="IPR051981">
    <property type="entry name" value="Glycosyltransf_32"/>
</dbReference>
<dbReference type="Pfam" id="PF04488">
    <property type="entry name" value="Gly_transf_sug"/>
    <property type="match status" value="1"/>
</dbReference>
<comment type="caution">
    <text evidence="9">The sequence shown here is derived from an EMBL/GenBank/DDBJ whole genome shotgun (WGS) entry which is preliminary data.</text>
</comment>
<evidence type="ECO:0000256" key="1">
    <source>
        <dbReference type="ARBA" id="ARBA00004323"/>
    </source>
</evidence>
<dbReference type="PANTHER" id="PTHR12042">
    <property type="entry name" value="LACTOSYLCERAMIDE 4-ALPHA-GALACTOSYLTRANSFERASE ALPHA- 1,4-GALACTOSYLTRANSFERASE"/>
    <property type="match status" value="1"/>
</dbReference>
<dbReference type="Proteomes" id="UP001562425">
    <property type="component" value="Unassembled WGS sequence"/>
</dbReference>
<comment type="subcellular location">
    <subcellularLocation>
        <location evidence="1">Golgi apparatus membrane</location>
        <topology evidence="1">Single-pass type II membrane protein</topology>
    </subcellularLocation>
</comment>
<sequence length="371" mass="41914">MFSISRINSNRPLVIAIFAALVVFYLVYLTVSQSVTFSALQSSLNAKIAALRNTETTTSEPEKVVDRDIVHLPNVQNDELEFRSGKNIFFIVSTLSPEGVIKLTARQACAIESAARSNADWKVFPLFVATTWFNSSNNEFISPLLRYCNIHMRYIDLETFAFGTPLESLFAKHALQNSSYIVEHTADVLRLLVLYKYGGTYLDTDVIVRRSFDLLLPNYLGSEGSGYVANGVINLEATGYGHRFAESCLNDLAEHFDGQVWAANGPFMVTRNLQKFCNVSEVANMTRARCGGQLSVHPPDVFYRIRYPRHDWFFYPERTEAVMTSIKDDILVHMWNKATSGIQLKVNSTAAYVKLAHEYCPNVIKTCDEFF</sequence>
<evidence type="ECO:0000256" key="3">
    <source>
        <dbReference type="ARBA" id="ARBA00022676"/>
    </source>
</evidence>
<dbReference type="PANTHER" id="PTHR12042:SF21">
    <property type="entry name" value="ALPHA1,4-GALACTOSYLTRANSFERASE 1-RELATED"/>
    <property type="match status" value="1"/>
</dbReference>
<evidence type="ECO:0000259" key="8">
    <source>
        <dbReference type="Pfam" id="PF04572"/>
    </source>
</evidence>
<name>A0ABD1CXG6_CULPP</name>
<evidence type="ECO:0000256" key="4">
    <source>
        <dbReference type="ARBA" id="ARBA00022679"/>
    </source>
</evidence>
<feature type="transmembrane region" description="Helical" evidence="7">
    <location>
        <begin position="12"/>
        <end position="31"/>
    </location>
</feature>
<dbReference type="GO" id="GO:0000139">
    <property type="term" value="C:Golgi membrane"/>
    <property type="evidence" value="ECO:0007669"/>
    <property type="project" value="UniProtKB-SubCell"/>
</dbReference>
<dbReference type="Pfam" id="PF04572">
    <property type="entry name" value="Gb3_synth"/>
    <property type="match status" value="1"/>
</dbReference>